<dbReference type="GO" id="GO:0006606">
    <property type="term" value="P:protein import into nucleus"/>
    <property type="evidence" value="ECO:0007669"/>
    <property type="project" value="TreeGrafter"/>
</dbReference>
<evidence type="ECO:0000256" key="3">
    <source>
        <dbReference type="ARBA" id="ARBA00022927"/>
    </source>
</evidence>
<dbReference type="GO" id="GO:0031267">
    <property type="term" value="F:small GTPase binding"/>
    <property type="evidence" value="ECO:0007669"/>
    <property type="project" value="TreeGrafter"/>
</dbReference>
<dbReference type="Pfam" id="PF04603">
    <property type="entry name" value="Mog1"/>
    <property type="match status" value="1"/>
</dbReference>
<organism evidence="5 6">
    <name type="scientific">Cyclocybe aegerita</name>
    <name type="common">Black poplar mushroom</name>
    <name type="synonym">Agrocybe aegerita</name>
    <dbReference type="NCBI Taxonomy" id="1973307"/>
    <lineage>
        <taxon>Eukaryota</taxon>
        <taxon>Fungi</taxon>
        <taxon>Dikarya</taxon>
        <taxon>Basidiomycota</taxon>
        <taxon>Agaricomycotina</taxon>
        <taxon>Agaricomycetes</taxon>
        <taxon>Agaricomycetidae</taxon>
        <taxon>Agaricales</taxon>
        <taxon>Agaricineae</taxon>
        <taxon>Bolbitiaceae</taxon>
        <taxon>Cyclocybe</taxon>
    </lineage>
</organism>
<feature type="chain" id="PRO_5035913828" description="Ran guanine nucleotide release factor" evidence="4">
    <location>
        <begin position="25"/>
        <end position="210"/>
    </location>
</feature>
<gene>
    <name evidence="5" type="ORF">AAE3_LOCUS9852</name>
</gene>
<dbReference type="Gene3D" id="3.40.1000.10">
    <property type="entry name" value="Mog1/PsbP, alpha/beta/alpha sandwich"/>
    <property type="match status" value="1"/>
</dbReference>
<keyword evidence="3" id="KW-0653">Protein transport</keyword>
<dbReference type="PANTHER" id="PTHR15837:SF0">
    <property type="entry name" value="RAN GUANINE NUCLEOTIDE RELEASE FACTOR"/>
    <property type="match status" value="1"/>
</dbReference>
<feature type="signal peptide" evidence="4">
    <location>
        <begin position="1"/>
        <end position="24"/>
    </location>
</feature>
<dbReference type="AlphaFoldDB" id="A0A8S0WPP5"/>
<dbReference type="OrthoDB" id="10255285at2759"/>
<dbReference type="GO" id="GO:0005085">
    <property type="term" value="F:guanyl-nucleotide exchange factor activity"/>
    <property type="evidence" value="ECO:0007669"/>
    <property type="project" value="TreeGrafter"/>
</dbReference>
<reference evidence="5 6" key="1">
    <citation type="submission" date="2020-01" db="EMBL/GenBank/DDBJ databases">
        <authorList>
            <person name="Gupta K D."/>
        </authorList>
    </citation>
    <scope>NUCLEOTIDE SEQUENCE [LARGE SCALE GENOMIC DNA]</scope>
</reference>
<evidence type="ECO:0008006" key="7">
    <source>
        <dbReference type="Google" id="ProtNLM"/>
    </source>
</evidence>
<accession>A0A8S0WPP5</accession>
<name>A0A8S0WPP5_CYCAE</name>
<evidence type="ECO:0000256" key="4">
    <source>
        <dbReference type="SAM" id="SignalP"/>
    </source>
</evidence>
<keyword evidence="4" id="KW-0732">Signal</keyword>
<sequence>MTLGLQRLSYPTAFVLACFLPVLSQLLKSAKIAMSAPRDLFGGAITVRTAHDLVDASDLRQVPDTQEVFMYPCSSVSIVVEILQRAEPSNLDDAIRFHFDSLAHDNSARSVHVESVFTIPTDRGDNTPSATILYGTQSIPKFNQSVPDQVNIYMALFRIQDKSIDLVVTFNVPTSSVDGGAVNSTGVERAKADFSEFVSSLRIVDFGLFA</sequence>
<dbReference type="PANTHER" id="PTHR15837">
    <property type="entry name" value="RAN GUANINE NUCLEOTIDE RELEASE FACTOR"/>
    <property type="match status" value="1"/>
</dbReference>
<proteinExistence type="inferred from homology"/>
<protein>
    <recommendedName>
        <fullName evidence="7">Ran guanine nucleotide release factor</fullName>
    </recommendedName>
</protein>
<keyword evidence="2" id="KW-0813">Transport</keyword>
<comment type="similarity">
    <text evidence="1">Belongs to the MOG1 family.</text>
</comment>
<keyword evidence="6" id="KW-1185">Reference proteome</keyword>
<dbReference type="GO" id="GO:0005634">
    <property type="term" value="C:nucleus"/>
    <property type="evidence" value="ECO:0007669"/>
    <property type="project" value="TreeGrafter"/>
</dbReference>
<evidence type="ECO:0000313" key="5">
    <source>
        <dbReference type="EMBL" id="CAA7267637.1"/>
    </source>
</evidence>
<dbReference type="EMBL" id="CACVBS010000061">
    <property type="protein sequence ID" value="CAA7267637.1"/>
    <property type="molecule type" value="Genomic_DNA"/>
</dbReference>
<dbReference type="SUPFAM" id="SSF55724">
    <property type="entry name" value="Mog1p/PsbP-like"/>
    <property type="match status" value="1"/>
</dbReference>
<comment type="caution">
    <text evidence="5">The sequence shown here is derived from an EMBL/GenBank/DDBJ whole genome shotgun (WGS) entry which is preliminary data.</text>
</comment>
<dbReference type="InterPro" id="IPR007681">
    <property type="entry name" value="Mog1"/>
</dbReference>
<evidence type="ECO:0000256" key="2">
    <source>
        <dbReference type="ARBA" id="ARBA00022448"/>
    </source>
</evidence>
<evidence type="ECO:0000313" key="6">
    <source>
        <dbReference type="Proteomes" id="UP000467700"/>
    </source>
</evidence>
<dbReference type="Proteomes" id="UP000467700">
    <property type="component" value="Unassembled WGS sequence"/>
</dbReference>
<dbReference type="PROSITE" id="PS51257">
    <property type="entry name" value="PROKAR_LIPOPROTEIN"/>
    <property type="match status" value="1"/>
</dbReference>
<dbReference type="InterPro" id="IPR016123">
    <property type="entry name" value="Mog1/PsbP_a/b/a-sand"/>
</dbReference>
<evidence type="ECO:0000256" key="1">
    <source>
        <dbReference type="ARBA" id="ARBA00010307"/>
    </source>
</evidence>